<dbReference type="InterPro" id="IPR023214">
    <property type="entry name" value="HAD_sf"/>
</dbReference>
<dbReference type="KEGG" id="nnv:QNH39_25775"/>
<evidence type="ECO:0000313" key="1">
    <source>
        <dbReference type="EMBL" id="WHY89145.1"/>
    </source>
</evidence>
<keyword evidence="2" id="KW-1185">Reference proteome</keyword>
<dbReference type="PANTHER" id="PTHR10000:SF25">
    <property type="entry name" value="PHOSPHATASE YKRA-RELATED"/>
    <property type="match status" value="1"/>
</dbReference>
<gene>
    <name evidence="1" type="ORF">QNH39_25775</name>
</gene>
<protein>
    <submittedName>
        <fullName evidence="1">Cof-type HAD-IIB family hydrolase</fullName>
    </submittedName>
</protein>
<dbReference type="SFLD" id="SFLDS00003">
    <property type="entry name" value="Haloacid_Dehalogenase"/>
    <property type="match status" value="1"/>
</dbReference>
<dbReference type="NCBIfam" id="TIGR01484">
    <property type="entry name" value="HAD-SF-IIB"/>
    <property type="match status" value="1"/>
</dbReference>
<dbReference type="Gene3D" id="3.40.50.1000">
    <property type="entry name" value="HAD superfamily/HAD-like"/>
    <property type="match status" value="1"/>
</dbReference>
<reference evidence="1" key="1">
    <citation type="submission" date="2023-05" db="EMBL/GenBank/DDBJ databases">
        <title>Comparative genomics of Bacillaceae isolates and their secondary metabolite potential.</title>
        <authorList>
            <person name="Song L."/>
            <person name="Nielsen L.J."/>
            <person name="Mohite O."/>
            <person name="Xu X."/>
            <person name="Weber T."/>
            <person name="Kovacs A.T."/>
        </authorList>
    </citation>
    <scope>NUCLEOTIDE SEQUENCE</scope>
    <source>
        <strain evidence="1">XLM17</strain>
    </source>
</reference>
<dbReference type="CDD" id="cd07517">
    <property type="entry name" value="HAD_HPP"/>
    <property type="match status" value="1"/>
</dbReference>
<dbReference type="SFLD" id="SFLDG01144">
    <property type="entry name" value="C2.B.4:_PGP_Like"/>
    <property type="match status" value="1"/>
</dbReference>
<organism evidence="1 2">
    <name type="scientific">Neobacillus novalis</name>
    <dbReference type="NCBI Taxonomy" id="220687"/>
    <lineage>
        <taxon>Bacteria</taxon>
        <taxon>Bacillati</taxon>
        <taxon>Bacillota</taxon>
        <taxon>Bacilli</taxon>
        <taxon>Bacillales</taxon>
        <taxon>Bacillaceae</taxon>
        <taxon>Neobacillus</taxon>
    </lineage>
</organism>
<dbReference type="GO" id="GO:0005829">
    <property type="term" value="C:cytosol"/>
    <property type="evidence" value="ECO:0007669"/>
    <property type="project" value="TreeGrafter"/>
</dbReference>
<dbReference type="InterPro" id="IPR006379">
    <property type="entry name" value="HAD-SF_hydro_IIB"/>
</dbReference>
<dbReference type="PANTHER" id="PTHR10000">
    <property type="entry name" value="PHOSPHOSERINE PHOSPHATASE"/>
    <property type="match status" value="1"/>
</dbReference>
<dbReference type="AlphaFoldDB" id="A0AA95SBE1"/>
<dbReference type="EMBL" id="CP126114">
    <property type="protein sequence ID" value="WHY89145.1"/>
    <property type="molecule type" value="Genomic_DNA"/>
</dbReference>
<dbReference type="InterPro" id="IPR036412">
    <property type="entry name" value="HAD-like_sf"/>
</dbReference>
<accession>A0AA95SBE1</accession>
<evidence type="ECO:0000313" key="2">
    <source>
        <dbReference type="Proteomes" id="UP001178288"/>
    </source>
</evidence>
<dbReference type="PROSITE" id="PS01229">
    <property type="entry name" value="COF_2"/>
    <property type="match status" value="1"/>
</dbReference>
<dbReference type="Pfam" id="PF08282">
    <property type="entry name" value="Hydrolase_3"/>
    <property type="match status" value="1"/>
</dbReference>
<proteinExistence type="predicted"/>
<name>A0AA95SBE1_9BACI</name>
<dbReference type="InterPro" id="IPR000150">
    <property type="entry name" value="Cof"/>
</dbReference>
<sequence length="254" mass="28920">MLFFDIDGTLIDDKQDLPKTTKAAIFQLIENGHEVAIATGRAPYMFEELRKELDIHTYVSFNGQYVVVKDEVVYTNPLNREALKLLTQMAEKNNHPIIYMDQYDMKANVLHHEFITEGLNSLALTLESSPDPDFHKERDIFQSMLFIQDQEEVQYEQAFKDFKFVRWHPLSVDVDPAGGSKAKGIEKVMVHLGYSLDQMYAFGDGLNDIEMLSFVPNSVAMGNAHPLTKKAAKFITKSVDEDGIFYGLKMLGLL</sequence>
<dbReference type="GO" id="GO:0000287">
    <property type="term" value="F:magnesium ion binding"/>
    <property type="evidence" value="ECO:0007669"/>
    <property type="project" value="TreeGrafter"/>
</dbReference>
<dbReference type="GO" id="GO:0016791">
    <property type="term" value="F:phosphatase activity"/>
    <property type="evidence" value="ECO:0007669"/>
    <property type="project" value="UniProtKB-ARBA"/>
</dbReference>
<dbReference type="Gene3D" id="3.30.1240.10">
    <property type="match status" value="1"/>
</dbReference>
<dbReference type="SUPFAM" id="SSF56784">
    <property type="entry name" value="HAD-like"/>
    <property type="match status" value="1"/>
</dbReference>
<dbReference type="SFLD" id="SFLDG01140">
    <property type="entry name" value="C2.B:_Phosphomannomutase_and_P"/>
    <property type="match status" value="1"/>
</dbReference>
<dbReference type="Proteomes" id="UP001178288">
    <property type="component" value="Chromosome"/>
</dbReference>
<dbReference type="RefSeq" id="WP_066093240.1">
    <property type="nucleotide sequence ID" value="NZ_CP126114.1"/>
</dbReference>
<keyword evidence="1" id="KW-0378">Hydrolase</keyword>
<dbReference type="NCBIfam" id="TIGR00099">
    <property type="entry name" value="Cof-subfamily"/>
    <property type="match status" value="1"/>
</dbReference>